<evidence type="ECO:0000256" key="1">
    <source>
        <dbReference type="SAM" id="Phobius"/>
    </source>
</evidence>
<keyword evidence="1" id="KW-0472">Membrane</keyword>
<dbReference type="OrthoDB" id="102454at2157"/>
<evidence type="ECO:0000313" key="2">
    <source>
        <dbReference type="EMBL" id="ANF23361.1"/>
    </source>
</evidence>
<evidence type="ECO:0000313" key="3">
    <source>
        <dbReference type="Proteomes" id="UP000076969"/>
    </source>
</evidence>
<dbReference type="Proteomes" id="UP000076969">
    <property type="component" value="Chromosome"/>
</dbReference>
<gene>
    <name evidence="2" type="ORF">A7C91_09400</name>
</gene>
<name>A0A172WIU0_9EURY</name>
<protein>
    <submittedName>
        <fullName evidence="2">Uncharacterized protein</fullName>
    </submittedName>
</protein>
<dbReference type="KEGG" id="tpie:A7C91_09400"/>
<dbReference type="EMBL" id="CP015520">
    <property type="protein sequence ID" value="ANF23361.1"/>
    <property type="molecule type" value="Genomic_DNA"/>
</dbReference>
<feature type="transmembrane region" description="Helical" evidence="1">
    <location>
        <begin position="57"/>
        <end position="76"/>
    </location>
</feature>
<organism evidence="2 3">
    <name type="scientific">Thermococcus piezophilus</name>
    <dbReference type="NCBI Taxonomy" id="1712654"/>
    <lineage>
        <taxon>Archaea</taxon>
        <taxon>Methanobacteriati</taxon>
        <taxon>Methanobacteriota</taxon>
        <taxon>Thermococci</taxon>
        <taxon>Thermococcales</taxon>
        <taxon>Thermococcaceae</taxon>
        <taxon>Thermococcus</taxon>
    </lineage>
</organism>
<reference evidence="3" key="1">
    <citation type="journal article" date="2016" name="Syst. Appl. Microbiol.">
        <title>Thermococcus piezophilus sp. nov., a novel hyperthermophilic and piezophilic archaeon with a broad pressure range for growth, isolated from a deepest hydrothermal vent at the Mid-Cayman Rise.</title>
        <authorList>
            <person name="Dalmasso C."/>
            <person name="Oger P."/>
            <person name="Selva G."/>
            <person name="Courtine D."/>
            <person name="L'Haridon S."/>
            <person name="Garlaschelli A."/>
            <person name="Roussel E."/>
            <person name="Miyazaki J."/>
            <person name="Reveillaud J."/>
            <person name="Jebbar M."/>
            <person name="Takai K."/>
            <person name="Maignien L."/>
            <person name="Alain K."/>
        </authorList>
    </citation>
    <scope>NUCLEOTIDE SEQUENCE [LARGE SCALE GENOMIC DNA]</scope>
    <source>
        <strain evidence="3">CDGS</strain>
    </source>
</reference>
<accession>A0A172WIU0</accession>
<dbReference type="GeneID" id="28496408"/>
<dbReference type="STRING" id="1712654.A7C91_09400"/>
<proteinExistence type="predicted"/>
<dbReference type="RefSeq" id="WP_068666942.1">
    <property type="nucleotide sequence ID" value="NZ_CP015520.1"/>
</dbReference>
<keyword evidence="1" id="KW-0812">Transmembrane</keyword>
<keyword evidence="1" id="KW-1133">Transmembrane helix</keyword>
<dbReference type="AlphaFoldDB" id="A0A172WIU0"/>
<feature type="transmembrane region" description="Helical" evidence="1">
    <location>
        <begin position="12"/>
        <end position="37"/>
    </location>
</feature>
<feature type="transmembrane region" description="Helical" evidence="1">
    <location>
        <begin position="97"/>
        <end position="116"/>
    </location>
</feature>
<keyword evidence="3" id="KW-1185">Reference proteome</keyword>
<sequence>MYLSKEIKEKILFSGVVLLLGTLLAQTFVVGLSLLSIAKGINIPFLIEKITTNRETLFRATPILLILSYALATIIAKYSIDIASRAGKSGELRYIQVIILILAISVIVLIFGSIVACGVVCPRLACHGAMESCTWDTGWFYVKYVCKCIV</sequence>